<dbReference type="AlphaFoldDB" id="A0A445N3X4"/>
<name>A0A445N3X4_9BACT</name>
<sequence>MCVKVSHLEDRDTVDIIRYGYAWATPPW</sequence>
<reference evidence="1" key="1">
    <citation type="submission" date="2018-01" db="EMBL/GenBank/DDBJ databases">
        <authorList>
            <person name="Regsiter A."/>
            <person name="William W."/>
        </authorList>
    </citation>
    <scope>NUCLEOTIDE SEQUENCE</scope>
    <source>
        <strain evidence="1">TRIP AH-1</strain>
    </source>
</reference>
<accession>A0A445N3X4</accession>
<protein>
    <submittedName>
        <fullName evidence="1">Uncharacterized protein</fullName>
    </submittedName>
</protein>
<gene>
    <name evidence="1" type="ORF">PITCH_A920026</name>
</gene>
<proteinExistence type="predicted"/>
<dbReference type="EMBL" id="OJIN01000239">
    <property type="protein sequence ID" value="SPD76398.1"/>
    <property type="molecule type" value="Genomic_DNA"/>
</dbReference>
<organism evidence="1">
    <name type="scientific">uncultured Desulfobacterium sp</name>
    <dbReference type="NCBI Taxonomy" id="201089"/>
    <lineage>
        <taxon>Bacteria</taxon>
        <taxon>Pseudomonadati</taxon>
        <taxon>Thermodesulfobacteriota</taxon>
        <taxon>Desulfobacteria</taxon>
        <taxon>Desulfobacterales</taxon>
        <taxon>Desulfobacteriaceae</taxon>
        <taxon>Desulfobacterium</taxon>
        <taxon>environmental samples</taxon>
    </lineage>
</organism>
<evidence type="ECO:0000313" key="1">
    <source>
        <dbReference type="EMBL" id="SPD76398.1"/>
    </source>
</evidence>